<comment type="caution">
    <text evidence="1">The sequence shown here is derived from an EMBL/GenBank/DDBJ whole genome shotgun (WGS) entry which is preliminary data.</text>
</comment>
<organism evidence="1 2">
    <name type="scientific">Apatococcus lobatus</name>
    <dbReference type="NCBI Taxonomy" id="904363"/>
    <lineage>
        <taxon>Eukaryota</taxon>
        <taxon>Viridiplantae</taxon>
        <taxon>Chlorophyta</taxon>
        <taxon>core chlorophytes</taxon>
        <taxon>Trebouxiophyceae</taxon>
        <taxon>Chlorellales</taxon>
        <taxon>Chlorellaceae</taxon>
        <taxon>Apatococcus</taxon>
    </lineage>
</organism>
<protein>
    <submittedName>
        <fullName evidence="1">Uncharacterized protein</fullName>
    </submittedName>
</protein>
<dbReference type="EMBL" id="JALJOS010000015">
    <property type="protein sequence ID" value="KAK9830752.1"/>
    <property type="molecule type" value="Genomic_DNA"/>
</dbReference>
<proteinExistence type="predicted"/>
<reference evidence="1 2" key="1">
    <citation type="journal article" date="2024" name="Nat. Commun.">
        <title>Phylogenomics reveals the evolutionary origins of lichenization in chlorophyte algae.</title>
        <authorList>
            <person name="Puginier C."/>
            <person name="Libourel C."/>
            <person name="Otte J."/>
            <person name="Skaloud P."/>
            <person name="Haon M."/>
            <person name="Grisel S."/>
            <person name="Petersen M."/>
            <person name="Berrin J.G."/>
            <person name="Delaux P.M."/>
            <person name="Dal Grande F."/>
            <person name="Keller J."/>
        </authorList>
    </citation>
    <scope>NUCLEOTIDE SEQUENCE [LARGE SCALE GENOMIC DNA]</scope>
    <source>
        <strain evidence="1 2">SAG 2145</strain>
    </source>
</reference>
<evidence type="ECO:0000313" key="2">
    <source>
        <dbReference type="Proteomes" id="UP001438707"/>
    </source>
</evidence>
<sequence>MGTEKGHLLFIERHVANPRGDNDYRQFGSYADVETLSRCIKQDNFQLLEFLPPEKPIKIYLDFDQHPDAPGSIKECIDFAETCLLRMLIPWAAFRKLEAAVIDSILQSCLTK</sequence>
<dbReference type="AlphaFoldDB" id="A0AAW1RA70"/>
<evidence type="ECO:0000313" key="1">
    <source>
        <dbReference type="EMBL" id="KAK9830752.1"/>
    </source>
</evidence>
<accession>A0AAW1RA70</accession>
<gene>
    <name evidence="1" type="ORF">WJX74_005327</name>
</gene>
<name>A0AAW1RA70_9CHLO</name>
<keyword evidence="2" id="KW-1185">Reference proteome</keyword>
<dbReference type="Proteomes" id="UP001438707">
    <property type="component" value="Unassembled WGS sequence"/>
</dbReference>